<evidence type="ECO:0000256" key="1">
    <source>
        <dbReference type="SAM" id="MobiDB-lite"/>
    </source>
</evidence>
<dbReference type="EMBL" id="JASSZA010000006">
    <property type="protein sequence ID" value="KAK2108802.1"/>
    <property type="molecule type" value="Genomic_DNA"/>
</dbReference>
<protein>
    <submittedName>
        <fullName evidence="2">Uncharacterized protein</fullName>
    </submittedName>
</protein>
<evidence type="ECO:0000313" key="2">
    <source>
        <dbReference type="EMBL" id="KAK2108802.1"/>
    </source>
</evidence>
<keyword evidence="3" id="KW-1185">Reference proteome</keyword>
<accession>A0ABQ9VKG6</accession>
<sequence length="146" mass="15992">MQLGMSKVDGWPVMPSCKATLPYLPSDASDQHPQGKAVKEPKVRAAGTQQCPELTDGIRKSSSSQPQAVFKTGDVAPPSKATLPKDLVTNLGDQRTLNSEGLDPVKRRLVATDRFPESELPLLESKVRRNPVWAYFIPQDRAALIE</sequence>
<name>A0ABQ9VKG6_SAGOE</name>
<dbReference type="Proteomes" id="UP001266305">
    <property type="component" value="Unassembled WGS sequence"/>
</dbReference>
<comment type="caution">
    <text evidence="2">The sequence shown here is derived from an EMBL/GenBank/DDBJ whole genome shotgun (WGS) entry which is preliminary data.</text>
</comment>
<evidence type="ECO:0000313" key="3">
    <source>
        <dbReference type="Proteomes" id="UP001266305"/>
    </source>
</evidence>
<reference evidence="2 3" key="1">
    <citation type="submission" date="2023-05" db="EMBL/GenBank/DDBJ databases">
        <title>B98-5 Cell Line De Novo Hybrid Assembly: An Optical Mapping Approach.</title>
        <authorList>
            <person name="Kananen K."/>
            <person name="Auerbach J.A."/>
            <person name="Kautto E."/>
            <person name="Blachly J.S."/>
        </authorList>
    </citation>
    <scope>NUCLEOTIDE SEQUENCE [LARGE SCALE GENOMIC DNA]</scope>
    <source>
        <strain evidence="2">B95-8</strain>
        <tissue evidence="2">Cell line</tissue>
    </source>
</reference>
<feature type="region of interest" description="Disordered" evidence="1">
    <location>
        <begin position="24"/>
        <end position="85"/>
    </location>
</feature>
<organism evidence="2 3">
    <name type="scientific">Saguinus oedipus</name>
    <name type="common">Cotton-top tamarin</name>
    <name type="synonym">Oedipomidas oedipus</name>
    <dbReference type="NCBI Taxonomy" id="9490"/>
    <lineage>
        <taxon>Eukaryota</taxon>
        <taxon>Metazoa</taxon>
        <taxon>Chordata</taxon>
        <taxon>Craniata</taxon>
        <taxon>Vertebrata</taxon>
        <taxon>Euteleostomi</taxon>
        <taxon>Mammalia</taxon>
        <taxon>Eutheria</taxon>
        <taxon>Euarchontoglires</taxon>
        <taxon>Primates</taxon>
        <taxon>Haplorrhini</taxon>
        <taxon>Platyrrhini</taxon>
        <taxon>Cebidae</taxon>
        <taxon>Callitrichinae</taxon>
        <taxon>Saguinus</taxon>
    </lineage>
</organism>
<proteinExistence type="predicted"/>
<gene>
    <name evidence="2" type="ORF">P7K49_013967</name>
</gene>